<dbReference type="EMBL" id="JBHUDE010000026">
    <property type="protein sequence ID" value="MFD1607147.1"/>
    <property type="molecule type" value="Genomic_DNA"/>
</dbReference>
<name>A0ABW4HPT1_9BACI</name>
<sequence length="166" mass="19466">MSCIEVEYLEIIKKQFKHFKERAEEGIQQLSEDELHWKLNEESNSIAIIIKHLSGNMHSRWVDFLTTDGEKTYRNRDLEFVEGNESRESLMKIWQEGWDLLFHTIENLQSEDLHKTVTLRGKSISILQAIQTEIAHISYHLGQILYIGKQIKGKDWSILSIPRGDT</sequence>
<keyword evidence="2" id="KW-1185">Reference proteome</keyword>
<accession>A0ABW4HPT1</accession>
<dbReference type="InterPro" id="IPR011466">
    <property type="entry name" value="DUF1572"/>
</dbReference>
<proteinExistence type="predicted"/>
<dbReference type="Gene3D" id="1.20.120.450">
    <property type="entry name" value="dinb family like domain"/>
    <property type="match status" value="1"/>
</dbReference>
<dbReference type="SUPFAM" id="SSF109854">
    <property type="entry name" value="DinB/YfiT-like putative metalloenzymes"/>
    <property type="match status" value="1"/>
</dbReference>
<gene>
    <name evidence="1" type="ORF">ACFSBH_05730</name>
</gene>
<evidence type="ECO:0000313" key="2">
    <source>
        <dbReference type="Proteomes" id="UP001597221"/>
    </source>
</evidence>
<reference evidence="2" key="1">
    <citation type="journal article" date="2019" name="Int. J. Syst. Evol. Microbiol.">
        <title>The Global Catalogue of Microorganisms (GCM) 10K type strain sequencing project: providing services to taxonomists for standard genome sequencing and annotation.</title>
        <authorList>
            <consortium name="The Broad Institute Genomics Platform"/>
            <consortium name="The Broad Institute Genome Sequencing Center for Infectious Disease"/>
            <person name="Wu L."/>
            <person name="Ma J."/>
        </authorList>
    </citation>
    <scope>NUCLEOTIDE SEQUENCE [LARGE SCALE GENOMIC DNA]</scope>
    <source>
        <strain evidence="2">CGMCC 1.12376</strain>
    </source>
</reference>
<dbReference type="Proteomes" id="UP001597221">
    <property type="component" value="Unassembled WGS sequence"/>
</dbReference>
<dbReference type="InterPro" id="IPR034660">
    <property type="entry name" value="DinB/YfiT-like"/>
</dbReference>
<evidence type="ECO:0000313" key="1">
    <source>
        <dbReference type="EMBL" id="MFD1607147.1"/>
    </source>
</evidence>
<dbReference type="RefSeq" id="WP_251517787.1">
    <property type="nucleotide sequence ID" value="NZ_JAMBON010000072.1"/>
</dbReference>
<organism evidence="1 2">
    <name type="scientific">Oceanobacillus luteolus</name>
    <dbReference type="NCBI Taxonomy" id="1274358"/>
    <lineage>
        <taxon>Bacteria</taxon>
        <taxon>Bacillati</taxon>
        <taxon>Bacillota</taxon>
        <taxon>Bacilli</taxon>
        <taxon>Bacillales</taxon>
        <taxon>Bacillaceae</taxon>
        <taxon>Oceanobacillus</taxon>
    </lineage>
</organism>
<comment type="caution">
    <text evidence="1">The sequence shown here is derived from an EMBL/GenBank/DDBJ whole genome shotgun (WGS) entry which is preliminary data.</text>
</comment>
<dbReference type="Pfam" id="PF07609">
    <property type="entry name" value="DUF1572"/>
    <property type="match status" value="1"/>
</dbReference>
<protein>
    <submittedName>
        <fullName evidence="1">DUF1572 family protein</fullName>
    </submittedName>
</protein>